<dbReference type="EMBL" id="FUYF01000005">
    <property type="protein sequence ID" value="SKA82634.1"/>
    <property type="molecule type" value="Genomic_DNA"/>
</dbReference>
<feature type="binding site" evidence="8">
    <location>
        <position position="192"/>
    </location>
    <ligand>
        <name>substrate</name>
    </ligand>
</feature>
<dbReference type="PANTHER" id="PTHR20919">
    <property type="entry name" value="HOMOSERINE O-SUCCINYLTRANSFERASE"/>
    <property type="match status" value="1"/>
</dbReference>
<reference evidence="10 11" key="1">
    <citation type="submission" date="2017-02" db="EMBL/GenBank/DDBJ databases">
        <authorList>
            <person name="Peterson S.W."/>
        </authorList>
    </citation>
    <scope>NUCLEOTIDE SEQUENCE [LARGE SCALE GENOMIC DNA]</scope>
    <source>
        <strain evidence="10 11">ATCC 27749</strain>
    </source>
</reference>
<sequence length="309" mass="36058">MPLIIPKDLPAYEELQQENVFVMHQERAMSQHIRPLRILILNLMPTKIVTETQLARLLANSPLQVQVTFLQTATHSTTHTAPEHMKAFYKTFDEIKNERFDGMIITGAPIEDLDYEDVDYWDELCRIMDYTKENVYSTIHLCWGALAGLYYHFGIPKVHLDKKMFGVFEHRVTRPSNPLVRGFDEVFYAPHSRWAGLDRAAIDACGDLRILAESDIAGPMLLSTESGRQIFVIGHPEYDKYTLDREYKRDVKAGKPINIPCNYYPDDDPSRDPLFRWRAHGYLLYTNWLNYYVYQDTPYDLSRLEALEK</sequence>
<evidence type="ECO:0000313" key="10">
    <source>
        <dbReference type="EMBL" id="SKA82634.1"/>
    </source>
</evidence>
<feature type="active site" evidence="8">
    <location>
        <position position="237"/>
    </location>
</feature>
<keyword evidence="6 8" id="KW-0012">Acyltransferase</keyword>
<evidence type="ECO:0000256" key="4">
    <source>
        <dbReference type="ARBA" id="ARBA00022679"/>
    </source>
</evidence>
<evidence type="ECO:0000256" key="2">
    <source>
        <dbReference type="ARBA" id="ARBA00022490"/>
    </source>
</evidence>
<dbReference type="Gene3D" id="3.40.50.880">
    <property type="match status" value="1"/>
</dbReference>
<feature type="active site" description="Proton acceptor" evidence="8">
    <location>
        <position position="235"/>
    </location>
</feature>
<dbReference type="InterPro" id="IPR005697">
    <property type="entry name" value="HST_MetA"/>
</dbReference>
<comment type="pathway">
    <text evidence="8">Amino-acid biosynthesis; L-methionine biosynthesis via de novo pathway; O-acetyl-L-homoserine from L-homoserine: step 1/1.</text>
</comment>
<keyword evidence="11" id="KW-1185">Reference proteome</keyword>
<dbReference type="FunFam" id="3.40.50.880:FF:000004">
    <property type="entry name" value="Homoserine O-succinyltransferase"/>
    <property type="match status" value="1"/>
</dbReference>
<evidence type="ECO:0000256" key="6">
    <source>
        <dbReference type="ARBA" id="ARBA00023315"/>
    </source>
</evidence>
<dbReference type="RefSeq" id="WP_078784154.1">
    <property type="nucleotide sequence ID" value="NZ_CABIYV010000007.1"/>
</dbReference>
<evidence type="ECO:0000313" key="11">
    <source>
        <dbReference type="Proteomes" id="UP000190286"/>
    </source>
</evidence>
<feature type="binding site" evidence="8">
    <location>
        <position position="249"/>
    </location>
    <ligand>
        <name>substrate</name>
    </ligand>
</feature>
<comment type="function">
    <text evidence="8">Transfers an acetyl group from acetyl-CoA to L-homoserine, forming acetyl-L-homoserine.</text>
</comment>
<evidence type="ECO:0000256" key="8">
    <source>
        <dbReference type="HAMAP-Rule" id="MF_00295"/>
    </source>
</evidence>
<dbReference type="NCBIfam" id="TIGR01001">
    <property type="entry name" value="metA"/>
    <property type="match status" value="1"/>
</dbReference>
<dbReference type="GO" id="GO:0004414">
    <property type="term" value="F:homoserine O-acetyltransferase activity"/>
    <property type="evidence" value="ECO:0007669"/>
    <property type="project" value="UniProtKB-EC"/>
</dbReference>
<evidence type="ECO:0000256" key="7">
    <source>
        <dbReference type="ARBA" id="ARBA00049043"/>
    </source>
</evidence>
<keyword evidence="4 8" id="KW-0808">Transferase</keyword>
<dbReference type="InterPro" id="IPR029062">
    <property type="entry name" value="Class_I_gatase-like"/>
</dbReference>
<keyword evidence="2 8" id="KW-0963">Cytoplasm</keyword>
<feature type="active site" description="Acyl-thioester intermediate" evidence="8 9">
    <location>
        <position position="142"/>
    </location>
</feature>
<comment type="catalytic activity">
    <reaction evidence="7 8">
        <text>L-homoserine + acetyl-CoA = O-acetyl-L-homoserine + CoA</text>
        <dbReference type="Rhea" id="RHEA:13701"/>
        <dbReference type="ChEBI" id="CHEBI:57287"/>
        <dbReference type="ChEBI" id="CHEBI:57288"/>
        <dbReference type="ChEBI" id="CHEBI:57476"/>
        <dbReference type="ChEBI" id="CHEBI:57716"/>
        <dbReference type="EC" id="2.3.1.31"/>
    </reaction>
</comment>
<protein>
    <recommendedName>
        <fullName evidence="8">Homoserine O-acetyltransferase</fullName>
        <shortName evidence="8">HAT</shortName>
        <ecNumber evidence="8">2.3.1.31</ecNumber>
    </recommendedName>
    <alternativeName>
        <fullName evidence="8">Homoserine transacetylase</fullName>
        <shortName evidence="8">HTA</shortName>
    </alternativeName>
</protein>
<feature type="site" description="Important for acyl-CoA specificity" evidence="8">
    <location>
        <position position="111"/>
    </location>
</feature>
<feature type="site" description="Important for substrate specificity" evidence="8">
    <location>
        <position position="192"/>
    </location>
</feature>
<comment type="similarity">
    <text evidence="8">Belongs to the MetA family.</text>
</comment>
<dbReference type="GO" id="GO:0005737">
    <property type="term" value="C:cytoplasm"/>
    <property type="evidence" value="ECO:0007669"/>
    <property type="project" value="UniProtKB-SubCell"/>
</dbReference>
<proteinExistence type="inferred from homology"/>
<keyword evidence="3 8" id="KW-0028">Amino-acid biosynthesis</keyword>
<dbReference type="GeneID" id="93337662"/>
<comment type="subcellular location">
    <subcellularLocation>
        <location evidence="1 8">Cytoplasm</location>
    </subcellularLocation>
</comment>
<dbReference type="EC" id="2.3.1.31" evidence="8"/>
<dbReference type="PIRSF" id="PIRSF000450">
    <property type="entry name" value="H_ser_succinyltr"/>
    <property type="match status" value="1"/>
</dbReference>
<name>A0A1T4WZA5_9FIRM</name>
<dbReference type="OrthoDB" id="9772423at2"/>
<evidence type="ECO:0000256" key="5">
    <source>
        <dbReference type="ARBA" id="ARBA00023167"/>
    </source>
</evidence>
<dbReference type="UniPathway" id="UPA00051">
    <property type="reaction ID" value="UER00074"/>
</dbReference>
<dbReference type="CDD" id="cd03131">
    <property type="entry name" value="GATase1_HTS"/>
    <property type="match status" value="1"/>
</dbReference>
<dbReference type="AlphaFoldDB" id="A0A1T4WZA5"/>
<dbReference type="InterPro" id="IPR033752">
    <property type="entry name" value="MetA_family"/>
</dbReference>
<dbReference type="STRING" id="745368.SAMN02745178_01185"/>
<evidence type="ECO:0000256" key="3">
    <source>
        <dbReference type="ARBA" id="ARBA00022605"/>
    </source>
</evidence>
<comment type="caution">
    <text evidence="8">Lacks conserved residue(s) required for the propagation of feature annotation.</text>
</comment>
<organism evidence="10 11">
    <name type="scientific">Gemmiger formicilis</name>
    <dbReference type="NCBI Taxonomy" id="745368"/>
    <lineage>
        <taxon>Bacteria</taxon>
        <taxon>Bacillati</taxon>
        <taxon>Bacillota</taxon>
        <taxon>Clostridia</taxon>
        <taxon>Eubacteriales</taxon>
        <taxon>Gemmiger</taxon>
    </lineage>
</organism>
<gene>
    <name evidence="8" type="primary">metAA</name>
    <name evidence="10" type="ORF">SAMN02745178_01185</name>
</gene>
<dbReference type="Pfam" id="PF04204">
    <property type="entry name" value="HTS"/>
    <property type="match status" value="1"/>
</dbReference>
<dbReference type="HAMAP" id="MF_00295">
    <property type="entry name" value="MetA_acyltransf"/>
    <property type="match status" value="1"/>
</dbReference>
<accession>A0A1T4WZA5</accession>
<dbReference type="PANTHER" id="PTHR20919:SF0">
    <property type="entry name" value="HOMOSERINE O-SUCCINYLTRANSFERASE"/>
    <property type="match status" value="1"/>
</dbReference>
<feature type="binding site" evidence="8">
    <location>
        <position position="163"/>
    </location>
    <ligand>
        <name>substrate</name>
    </ligand>
</feature>
<dbReference type="Proteomes" id="UP000190286">
    <property type="component" value="Unassembled WGS sequence"/>
</dbReference>
<dbReference type="GO" id="GO:0008899">
    <property type="term" value="F:homoserine O-succinyltransferase activity"/>
    <property type="evidence" value="ECO:0007669"/>
    <property type="project" value="UniProtKB-UniRule"/>
</dbReference>
<keyword evidence="5 8" id="KW-0486">Methionine biosynthesis</keyword>
<dbReference type="GO" id="GO:0019281">
    <property type="term" value="P:L-methionine biosynthetic process from homoserine via O-succinyl-L-homoserine and cystathionine"/>
    <property type="evidence" value="ECO:0007669"/>
    <property type="project" value="InterPro"/>
</dbReference>
<evidence type="ECO:0000256" key="1">
    <source>
        <dbReference type="ARBA" id="ARBA00004496"/>
    </source>
</evidence>
<evidence type="ECO:0000256" key="9">
    <source>
        <dbReference type="PIRSR" id="PIRSR000450-1"/>
    </source>
</evidence>
<dbReference type="SUPFAM" id="SSF52317">
    <property type="entry name" value="Class I glutamine amidotransferase-like"/>
    <property type="match status" value="1"/>
</dbReference>